<dbReference type="InterPro" id="IPR037022">
    <property type="entry name" value="Formyl_trans_C_sf"/>
</dbReference>
<evidence type="ECO:0000313" key="11">
    <source>
        <dbReference type="EMBL" id="MBO8441098.1"/>
    </source>
</evidence>
<evidence type="ECO:0000259" key="10">
    <source>
        <dbReference type="Pfam" id="PF02911"/>
    </source>
</evidence>
<proteinExistence type="inferred from homology"/>
<dbReference type="EMBL" id="JADIMP010000027">
    <property type="protein sequence ID" value="MBO8441098.1"/>
    <property type="molecule type" value="Genomic_DNA"/>
</dbReference>
<comment type="caution">
    <text evidence="11">The sequence shown here is derived from an EMBL/GenBank/DDBJ whole genome shotgun (WGS) entry which is preliminary data.</text>
</comment>
<evidence type="ECO:0000256" key="4">
    <source>
        <dbReference type="ARBA" id="ARBA00016014"/>
    </source>
</evidence>
<dbReference type="AlphaFoldDB" id="A0A9D9E6G7"/>
<evidence type="ECO:0000313" key="12">
    <source>
        <dbReference type="Proteomes" id="UP000823614"/>
    </source>
</evidence>
<dbReference type="InterPro" id="IPR011034">
    <property type="entry name" value="Formyl_transferase-like_C_sf"/>
</dbReference>
<evidence type="ECO:0000256" key="7">
    <source>
        <dbReference type="ARBA" id="ARBA00048558"/>
    </source>
</evidence>
<dbReference type="Proteomes" id="UP000823614">
    <property type="component" value="Unassembled WGS sequence"/>
</dbReference>
<organism evidence="11 12">
    <name type="scientific">Candidatus Gallilactobacillus intestinavium</name>
    <dbReference type="NCBI Taxonomy" id="2840838"/>
    <lineage>
        <taxon>Bacteria</taxon>
        <taxon>Bacillati</taxon>
        <taxon>Bacillota</taxon>
        <taxon>Bacilli</taxon>
        <taxon>Lactobacillales</taxon>
        <taxon>Lactobacillaceae</taxon>
        <taxon>Lactobacillaceae incertae sedis</taxon>
        <taxon>Candidatus Gallilactobacillus</taxon>
    </lineage>
</organism>
<dbReference type="Pfam" id="PF00551">
    <property type="entry name" value="Formyl_trans_N"/>
    <property type="match status" value="1"/>
</dbReference>
<dbReference type="GO" id="GO:0005829">
    <property type="term" value="C:cytosol"/>
    <property type="evidence" value="ECO:0007669"/>
    <property type="project" value="TreeGrafter"/>
</dbReference>
<dbReference type="SUPFAM" id="SSF53328">
    <property type="entry name" value="Formyltransferase"/>
    <property type="match status" value="1"/>
</dbReference>
<reference evidence="11" key="1">
    <citation type="submission" date="2020-10" db="EMBL/GenBank/DDBJ databases">
        <authorList>
            <person name="Gilroy R."/>
        </authorList>
    </citation>
    <scope>NUCLEOTIDE SEQUENCE</scope>
    <source>
        <strain evidence="11">C6-149</strain>
    </source>
</reference>
<dbReference type="Gene3D" id="3.40.50.170">
    <property type="entry name" value="Formyl transferase, N-terminal domain"/>
    <property type="match status" value="1"/>
</dbReference>
<feature type="binding site" evidence="8">
    <location>
        <begin position="111"/>
        <end position="114"/>
    </location>
    <ligand>
        <name>(6S)-5,6,7,8-tetrahydrofolate</name>
        <dbReference type="ChEBI" id="CHEBI:57453"/>
    </ligand>
</feature>
<dbReference type="Pfam" id="PF02911">
    <property type="entry name" value="Formyl_trans_C"/>
    <property type="match status" value="1"/>
</dbReference>
<dbReference type="PANTHER" id="PTHR11138">
    <property type="entry name" value="METHIONYL-TRNA FORMYLTRANSFERASE"/>
    <property type="match status" value="1"/>
</dbReference>
<dbReference type="InterPro" id="IPR005793">
    <property type="entry name" value="Formyl_trans_C"/>
</dbReference>
<dbReference type="InterPro" id="IPR005794">
    <property type="entry name" value="Fmt"/>
</dbReference>
<evidence type="ECO:0000256" key="6">
    <source>
        <dbReference type="ARBA" id="ARBA00022917"/>
    </source>
</evidence>
<dbReference type="InterPro" id="IPR036477">
    <property type="entry name" value="Formyl_transf_N_sf"/>
</dbReference>
<dbReference type="NCBIfam" id="TIGR00460">
    <property type="entry name" value="fmt"/>
    <property type="match status" value="1"/>
</dbReference>
<dbReference type="InterPro" id="IPR002376">
    <property type="entry name" value="Formyl_transf_N"/>
</dbReference>
<dbReference type="PANTHER" id="PTHR11138:SF5">
    <property type="entry name" value="METHIONYL-TRNA FORMYLTRANSFERASE, MITOCHONDRIAL"/>
    <property type="match status" value="1"/>
</dbReference>
<reference evidence="11" key="2">
    <citation type="journal article" date="2021" name="PeerJ">
        <title>Extensive microbial diversity within the chicken gut microbiome revealed by metagenomics and culture.</title>
        <authorList>
            <person name="Gilroy R."/>
            <person name="Ravi A."/>
            <person name="Getino M."/>
            <person name="Pursley I."/>
            <person name="Horton D.L."/>
            <person name="Alikhan N.F."/>
            <person name="Baker D."/>
            <person name="Gharbi K."/>
            <person name="Hall N."/>
            <person name="Watson M."/>
            <person name="Adriaenssens E.M."/>
            <person name="Foster-Nyarko E."/>
            <person name="Jarju S."/>
            <person name="Secka A."/>
            <person name="Antonio M."/>
            <person name="Oren A."/>
            <person name="Chaudhuri R.R."/>
            <person name="La Ragione R."/>
            <person name="Hildebrand F."/>
            <person name="Pallen M.J."/>
        </authorList>
    </citation>
    <scope>NUCLEOTIDE SEQUENCE</scope>
    <source>
        <strain evidence="11">C6-149</strain>
    </source>
</reference>
<protein>
    <recommendedName>
        <fullName evidence="4 8">Methionyl-tRNA formyltransferase</fullName>
        <ecNumber evidence="3 8">2.1.2.9</ecNumber>
    </recommendedName>
</protein>
<dbReference type="FunFam" id="3.40.50.170:FF:000004">
    <property type="entry name" value="Methionyl-tRNA formyltransferase"/>
    <property type="match status" value="1"/>
</dbReference>
<dbReference type="HAMAP" id="MF_00182">
    <property type="entry name" value="Formyl_trans"/>
    <property type="match status" value="1"/>
</dbReference>
<evidence type="ECO:0000256" key="3">
    <source>
        <dbReference type="ARBA" id="ARBA00012261"/>
    </source>
</evidence>
<evidence type="ECO:0000259" key="9">
    <source>
        <dbReference type="Pfam" id="PF00551"/>
    </source>
</evidence>
<comment type="function">
    <text evidence="1 8">Attaches a formyl group to the free amino group of methionyl-tRNA(fMet). The formyl group appears to play a dual role in the initiator identity of N-formylmethionyl-tRNA by promoting its recognition by IF2 and preventing the misappropriation of this tRNA by the elongation apparatus.</text>
</comment>
<comment type="similarity">
    <text evidence="2 8">Belongs to the Fmt family.</text>
</comment>
<dbReference type="InterPro" id="IPR044135">
    <property type="entry name" value="Met-tRNA-FMT_C"/>
</dbReference>
<dbReference type="Gene3D" id="3.10.25.10">
    <property type="entry name" value="Formyl transferase, C-terminal domain"/>
    <property type="match status" value="1"/>
</dbReference>
<evidence type="ECO:0000256" key="1">
    <source>
        <dbReference type="ARBA" id="ARBA00002606"/>
    </source>
</evidence>
<dbReference type="SUPFAM" id="SSF50486">
    <property type="entry name" value="FMT C-terminal domain-like"/>
    <property type="match status" value="1"/>
</dbReference>
<evidence type="ECO:0000256" key="8">
    <source>
        <dbReference type="HAMAP-Rule" id="MF_00182"/>
    </source>
</evidence>
<dbReference type="EC" id="2.1.2.9" evidence="3 8"/>
<gene>
    <name evidence="8" type="primary">fmt</name>
    <name evidence="11" type="ORF">IAA89_01410</name>
</gene>
<feature type="domain" description="Formyl transferase C-terminal" evidence="10">
    <location>
        <begin position="205"/>
        <end position="304"/>
    </location>
</feature>
<evidence type="ECO:0000256" key="5">
    <source>
        <dbReference type="ARBA" id="ARBA00022679"/>
    </source>
</evidence>
<dbReference type="FunFam" id="3.40.50.12230:FF:000001">
    <property type="entry name" value="Methionyl-tRNA formyltransferase"/>
    <property type="match status" value="1"/>
</dbReference>
<dbReference type="GO" id="GO:0004479">
    <property type="term" value="F:methionyl-tRNA formyltransferase activity"/>
    <property type="evidence" value="ECO:0007669"/>
    <property type="project" value="UniProtKB-UniRule"/>
</dbReference>
<dbReference type="InterPro" id="IPR041711">
    <property type="entry name" value="Met-tRNA-FMT_N"/>
</dbReference>
<sequence length="317" mass="35000">MKSVVFMGTPEFAVPSLESLIKSDDYDVIAVVTQPDKPVGRKHILTASPVKQTALKYNLPVLQPDKISNSSEMQQIIDMQPDLIITAAFGQFLPDKLLQAVKIAAINIHASLLPKYRGGAPIHYAVMNGDDKTGISIIYMVHKMDAGKIVAQKSISITPEDDTGTMFEKLSILGKDLLLETLPNLINGNITPVEQDESQVIFSPNITREQEKINFNKTAQEIDYQVRGLRPFPGAYAVLNHQKTKLWDVQPLLDVSTDQKPGFIVNLTKHTLDVAAGKGTVLRINQLQPSGKSKLRITDYINGNKFSIGDKLVDIDE</sequence>
<evidence type="ECO:0000256" key="2">
    <source>
        <dbReference type="ARBA" id="ARBA00010699"/>
    </source>
</evidence>
<comment type="catalytic activity">
    <reaction evidence="7 8">
        <text>L-methionyl-tRNA(fMet) + (6R)-10-formyltetrahydrofolate = N-formyl-L-methionyl-tRNA(fMet) + (6S)-5,6,7,8-tetrahydrofolate + H(+)</text>
        <dbReference type="Rhea" id="RHEA:24380"/>
        <dbReference type="Rhea" id="RHEA-COMP:9952"/>
        <dbReference type="Rhea" id="RHEA-COMP:9953"/>
        <dbReference type="ChEBI" id="CHEBI:15378"/>
        <dbReference type="ChEBI" id="CHEBI:57453"/>
        <dbReference type="ChEBI" id="CHEBI:78530"/>
        <dbReference type="ChEBI" id="CHEBI:78844"/>
        <dbReference type="ChEBI" id="CHEBI:195366"/>
        <dbReference type="EC" id="2.1.2.9"/>
    </reaction>
</comment>
<accession>A0A9D9E6G7</accession>
<dbReference type="CDD" id="cd08646">
    <property type="entry name" value="FMT_core_Met-tRNA-FMT_N"/>
    <property type="match status" value="1"/>
</dbReference>
<dbReference type="CDD" id="cd08704">
    <property type="entry name" value="Met_tRNA_FMT_C"/>
    <property type="match status" value="1"/>
</dbReference>
<keyword evidence="6 8" id="KW-0648">Protein biosynthesis</keyword>
<name>A0A9D9E6G7_9LACO</name>
<keyword evidence="5 8" id="KW-0808">Transferase</keyword>
<feature type="domain" description="Formyl transferase N-terminal" evidence="9">
    <location>
        <begin position="1"/>
        <end position="181"/>
    </location>
</feature>